<evidence type="ECO:0000313" key="3">
    <source>
        <dbReference type="Proteomes" id="UP000327493"/>
    </source>
</evidence>
<reference evidence="2 3" key="1">
    <citation type="submission" date="2019-08" db="EMBL/GenBank/DDBJ databases">
        <title>A chromosome-level genome assembly, high-density linkage maps, and genome scans reveal the genomic architecture of hybrid incompatibilities underlying speciation via character displacement in darters (Percidae: Etheostominae).</title>
        <authorList>
            <person name="Moran R.L."/>
            <person name="Catchen J.M."/>
            <person name="Fuller R.C."/>
        </authorList>
    </citation>
    <scope>NUCLEOTIDE SEQUENCE [LARGE SCALE GENOMIC DNA]</scope>
    <source>
        <strain evidence="2">EspeVRDwgs_2016</strain>
        <tissue evidence="2">Muscle</tissue>
    </source>
</reference>
<feature type="compositionally biased region" description="Basic and acidic residues" evidence="1">
    <location>
        <begin position="97"/>
        <end position="139"/>
    </location>
</feature>
<dbReference type="AlphaFoldDB" id="A0A5J5D0R5"/>
<evidence type="ECO:0000313" key="2">
    <source>
        <dbReference type="EMBL" id="KAA8586914.1"/>
    </source>
</evidence>
<feature type="region of interest" description="Disordered" evidence="1">
    <location>
        <begin position="31"/>
        <end position="50"/>
    </location>
</feature>
<proteinExistence type="predicted"/>
<gene>
    <name evidence="2" type="ORF">FQN60_000750</name>
</gene>
<sequence>MTMNTRDPRKSLEPDLNYASLDLKIARKRLKKNRHAKGRNKLQDDLPVHLTPPTNAFMEAEADMDAYLPPRDSSTMVSHSSIYLNSQQIAQETEEMEREKAMNTERKNRGWEGIRTREEGRSGEWKGEQDTEERIDSKDGSNGSVFTQLLELEAIQNGSDHFISSFIHERDQQD</sequence>
<comment type="caution">
    <text evidence="2">The sequence shown here is derived from an EMBL/GenBank/DDBJ whole genome shotgun (WGS) entry which is preliminary data.</text>
</comment>
<name>A0A5J5D0R5_9PERO</name>
<accession>A0A5J5D0R5</accession>
<feature type="compositionally biased region" description="Basic residues" evidence="1">
    <location>
        <begin position="31"/>
        <end position="40"/>
    </location>
</feature>
<feature type="region of interest" description="Disordered" evidence="1">
    <location>
        <begin position="90"/>
        <end position="143"/>
    </location>
</feature>
<evidence type="ECO:0000256" key="1">
    <source>
        <dbReference type="SAM" id="MobiDB-lite"/>
    </source>
</evidence>
<keyword evidence="3" id="KW-1185">Reference proteome</keyword>
<organism evidence="2 3">
    <name type="scientific">Etheostoma spectabile</name>
    <name type="common">orangethroat darter</name>
    <dbReference type="NCBI Taxonomy" id="54343"/>
    <lineage>
        <taxon>Eukaryota</taxon>
        <taxon>Metazoa</taxon>
        <taxon>Chordata</taxon>
        <taxon>Craniata</taxon>
        <taxon>Vertebrata</taxon>
        <taxon>Euteleostomi</taxon>
        <taxon>Actinopterygii</taxon>
        <taxon>Neopterygii</taxon>
        <taxon>Teleostei</taxon>
        <taxon>Neoteleostei</taxon>
        <taxon>Acanthomorphata</taxon>
        <taxon>Eupercaria</taxon>
        <taxon>Perciformes</taxon>
        <taxon>Percoidei</taxon>
        <taxon>Percidae</taxon>
        <taxon>Etheostomatinae</taxon>
        <taxon>Etheostoma</taxon>
    </lineage>
</organism>
<dbReference type="Proteomes" id="UP000327493">
    <property type="component" value="Chromosome 13"/>
</dbReference>
<protein>
    <submittedName>
        <fullName evidence="2">Uncharacterized protein</fullName>
    </submittedName>
</protein>
<dbReference type="EMBL" id="VOFY01000013">
    <property type="protein sequence ID" value="KAA8586914.1"/>
    <property type="molecule type" value="Genomic_DNA"/>
</dbReference>